<dbReference type="eggNOG" id="ENOG502QVSP">
    <property type="taxonomic scope" value="Eukaryota"/>
</dbReference>
<sequence>MMLVRTVKKPSKFEDSDTVTAKPARAVFEMPHRMSPRAPVRAKTTAAAPAAAGSEHHRADVGAGAARGTSPRSPLPEKKPAGGGAAVSRVAELEAKLGKAEGQLAEMREQLAAAEKARKDARAAVMEAKKRFSAKKRVASATAGAATSSVAVGGEANAQAAEQTTQKAVSDEKCGVISPSGDVPEAALPGDAQGEETKEMADDDEVNSVTAIVGDLEGNKGGQEVEQLRTKLMEKDMEVYELKAKLIAMDAEVDDLRASLATKGMEINELGAKLTAKDADIAAVEADNAELMKMAEEASQAVKETATKARETEHALRESAAREARVAERLRASERAREALEAEMQRGRAQSEQWRKAAEEAAAVLAGVEHSAGARAVDVEWRRHSSAAGVGERMAKDAGEHHGSGGGKRNGGGAMRKLSELWKKGQK</sequence>
<organism evidence="5">
    <name type="scientific">Oryza punctata</name>
    <name type="common">Red rice</name>
    <dbReference type="NCBI Taxonomy" id="4537"/>
    <lineage>
        <taxon>Eukaryota</taxon>
        <taxon>Viridiplantae</taxon>
        <taxon>Streptophyta</taxon>
        <taxon>Embryophyta</taxon>
        <taxon>Tracheophyta</taxon>
        <taxon>Spermatophyta</taxon>
        <taxon>Magnoliopsida</taxon>
        <taxon>Liliopsida</taxon>
        <taxon>Poales</taxon>
        <taxon>Poaceae</taxon>
        <taxon>BOP clade</taxon>
        <taxon>Oryzoideae</taxon>
        <taxon>Oryzeae</taxon>
        <taxon>Oryzinae</taxon>
        <taxon>Oryza</taxon>
    </lineage>
</organism>
<accession>A0A0E0L4M5</accession>
<evidence type="ECO:0000256" key="4">
    <source>
        <dbReference type="SAM" id="MobiDB-lite"/>
    </source>
</evidence>
<dbReference type="STRING" id="4537.A0A0E0L4M5"/>
<keyword evidence="2 3" id="KW-0175">Coiled coil</keyword>
<evidence type="ECO:0000313" key="5">
    <source>
        <dbReference type="EnsemblPlants" id="OPUNC05G20250.1"/>
    </source>
</evidence>
<dbReference type="EnsemblPlants" id="OPUNC05G20250.1">
    <property type="protein sequence ID" value="OPUNC05G20250.1"/>
    <property type="gene ID" value="OPUNC05G20250"/>
</dbReference>
<feature type="compositionally biased region" description="Basic and acidic residues" evidence="4">
    <location>
        <begin position="393"/>
        <end position="403"/>
    </location>
</feature>
<feature type="compositionally biased region" description="Gly residues" evidence="4">
    <location>
        <begin position="404"/>
        <end position="414"/>
    </location>
</feature>
<dbReference type="HOGENOM" id="CLU_043733_1_0_1"/>
<evidence type="ECO:0000256" key="2">
    <source>
        <dbReference type="ARBA" id="ARBA00023054"/>
    </source>
</evidence>
<proteinExistence type="inferred from homology"/>
<feature type="coiled-coil region" evidence="3">
    <location>
        <begin position="90"/>
        <end position="131"/>
    </location>
</feature>
<dbReference type="InterPro" id="IPR029688">
    <property type="entry name" value="ICR"/>
</dbReference>
<dbReference type="OMA" id="DKRRYGS"/>
<name>A0A0E0L4M5_ORYPU</name>
<evidence type="ECO:0000313" key="6">
    <source>
        <dbReference type="Proteomes" id="UP000026962"/>
    </source>
</evidence>
<dbReference type="AlphaFoldDB" id="A0A0E0L4M5"/>
<dbReference type="PANTHER" id="PTHR34224">
    <property type="entry name" value="INTERACTOR OF CONSTITUTIVE ACTIVE ROPS 2, CHLOROPLASTIC-RELATED"/>
    <property type="match status" value="1"/>
</dbReference>
<evidence type="ECO:0000256" key="3">
    <source>
        <dbReference type="SAM" id="Coils"/>
    </source>
</evidence>
<dbReference type="Gramene" id="OPUNC05G20250.1">
    <property type="protein sequence ID" value="OPUNC05G20250.1"/>
    <property type="gene ID" value="OPUNC05G20250"/>
</dbReference>
<feature type="compositionally biased region" description="Basic and acidic residues" evidence="4">
    <location>
        <begin position="305"/>
        <end position="322"/>
    </location>
</feature>
<protein>
    <submittedName>
        <fullName evidence="5">Uncharacterized protein</fullName>
    </submittedName>
</protein>
<dbReference type="Proteomes" id="UP000026962">
    <property type="component" value="Chromosome 5"/>
</dbReference>
<feature type="region of interest" description="Disordered" evidence="4">
    <location>
        <begin position="303"/>
        <end position="322"/>
    </location>
</feature>
<evidence type="ECO:0000256" key="1">
    <source>
        <dbReference type="ARBA" id="ARBA00009778"/>
    </source>
</evidence>
<feature type="region of interest" description="Disordered" evidence="4">
    <location>
        <begin position="133"/>
        <end position="205"/>
    </location>
</feature>
<comment type="similarity">
    <text evidence="1">Belongs to the ICR family.</text>
</comment>
<feature type="compositionally biased region" description="Low complexity" evidence="4">
    <location>
        <begin position="36"/>
        <end position="52"/>
    </location>
</feature>
<feature type="region of interest" description="Disordered" evidence="4">
    <location>
        <begin position="387"/>
        <end position="427"/>
    </location>
</feature>
<keyword evidence="6" id="KW-1185">Reference proteome</keyword>
<reference evidence="5" key="2">
    <citation type="submission" date="2018-05" db="EMBL/GenBank/DDBJ databases">
        <title>OpunRS2 (Oryza punctata Reference Sequence Version 2).</title>
        <authorList>
            <person name="Zhang J."/>
            <person name="Kudrna D."/>
            <person name="Lee S."/>
            <person name="Talag J."/>
            <person name="Welchert J."/>
            <person name="Wing R.A."/>
        </authorList>
    </citation>
    <scope>NUCLEOTIDE SEQUENCE [LARGE SCALE GENOMIC DNA]</scope>
</reference>
<feature type="region of interest" description="Disordered" evidence="4">
    <location>
        <begin position="24"/>
        <end position="88"/>
    </location>
</feature>
<reference evidence="5" key="1">
    <citation type="submission" date="2015-04" db="UniProtKB">
        <authorList>
            <consortium name="EnsemblPlants"/>
        </authorList>
    </citation>
    <scope>IDENTIFICATION</scope>
</reference>
<feature type="compositionally biased region" description="Basic and acidic residues" evidence="4">
    <location>
        <begin position="417"/>
        <end position="427"/>
    </location>
</feature>
<feature type="compositionally biased region" description="Low complexity" evidence="4">
    <location>
        <begin position="139"/>
        <end position="168"/>
    </location>
</feature>
<dbReference type="PANTHER" id="PTHR34224:SF1">
    <property type="entry name" value="OS05G0514500 PROTEIN"/>
    <property type="match status" value="1"/>
</dbReference>